<gene>
    <name evidence="2" type="ORF">PV328_008734</name>
</gene>
<dbReference type="EMBL" id="JAQQBS010000003">
    <property type="protein sequence ID" value="KAK0170958.1"/>
    <property type="molecule type" value="Genomic_DNA"/>
</dbReference>
<feature type="compositionally biased region" description="Basic and acidic residues" evidence="1">
    <location>
        <begin position="108"/>
        <end position="123"/>
    </location>
</feature>
<feature type="region of interest" description="Disordered" evidence="1">
    <location>
        <begin position="429"/>
        <end position="450"/>
    </location>
</feature>
<comment type="caution">
    <text evidence="2">The sequence shown here is derived from an EMBL/GenBank/DDBJ whole genome shotgun (WGS) entry which is preliminary data.</text>
</comment>
<reference evidence="2" key="2">
    <citation type="submission" date="2023-03" db="EMBL/GenBank/DDBJ databases">
        <authorList>
            <person name="Inwood S.N."/>
            <person name="Skelly J.G."/>
            <person name="Guhlin J."/>
            <person name="Harrop T.W.R."/>
            <person name="Goldson S.G."/>
            <person name="Dearden P.K."/>
        </authorList>
    </citation>
    <scope>NUCLEOTIDE SEQUENCE</scope>
    <source>
        <strain evidence="2">Irish</strain>
        <tissue evidence="2">Whole body</tissue>
    </source>
</reference>
<protein>
    <submittedName>
        <fullName evidence="2">Uncharacterized protein</fullName>
    </submittedName>
</protein>
<feature type="compositionally biased region" description="Polar residues" evidence="1">
    <location>
        <begin position="143"/>
        <end position="152"/>
    </location>
</feature>
<proteinExistence type="predicted"/>
<name>A0AA39FK17_9HYME</name>
<accession>A0AA39FK17</accession>
<feature type="region of interest" description="Disordered" evidence="1">
    <location>
        <begin position="108"/>
        <end position="195"/>
    </location>
</feature>
<dbReference type="Proteomes" id="UP001168990">
    <property type="component" value="Unassembled WGS sequence"/>
</dbReference>
<organism evidence="2 3">
    <name type="scientific">Microctonus aethiopoides</name>
    <dbReference type="NCBI Taxonomy" id="144406"/>
    <lineage>
        <taxon>Eukaryota</taxon>
        <taxon>Metazoa</taxon>
        <taxon>Ecdysozoa</taxon>
        <taxon>Arthropoda</taxon>
        <taxon>Hexapoda</taxon>
        <taxon>Insecta</taxon>
        <taxon>Pterygota</taxon>
        <taxon>Neoptera</taxon>
        <taxon>Endopterygota</taxon>
        <taxon>Hymenoptera</taxon>
        <taxon>Apocrita</taxon>
        <taxon>Ichneumonoidea</taxon>
        <taxon>Braconidae</taxon>
        <taxon>Euphorinae</taxon>
        <taxon>Microctonus</taxon>
    </lineage>
</organism>
<evidence type="ECO:0000313" key="2">
    <source>
        <dbReference type="EMBL" id="KAK0170958.1"/>
    </source>
</evidence>
<reference evidence="2" key="1">
    <citation type="journal article" date="2023" name="bioRxiv">
        <title>Scaffold-level genome assemblies of two parasitoid biocontrol wasps reveal the parthenogenesis mechanism and an associated novel virus.</title>
        <authorList>
            <person name="Inwood S."/>
            <person name="Skelly J."/>
            <person name="Guhlin J."/>
            <person name="Harrop T."/>
            <person name="Goldson S."/>
            <person name="Dearden P."/>
        </authorList>
    </citation>
    <scope>NUCLEOTIDE SEQUENCE</scope>
    <source>
        <strain evidence="2">Irish</strain>
        <tissue evidence="2">Whole body</tissue>
    </source>
</reference>
<evidence type="ECO:0000313" key="3">
    <source>
        <dbReference type="Proteomes" id="UP001168990"/>
    </source>
</evidence>
<dbReference type="AlphaFoldDB" id="A0AA39FK17"/>
<feature type="compositionally biased region" description="Basic and acidic residues" evidence="1">
    <location>
        <begin position="131"/>
        <end position="142"/>
    </location>
</feature>
<sequence>MSSSLVKSLQFHYLNNRDTDNFFFSDDEDNDFNFKYVPANQFKYIVNDVKRQRTKQDEERVWTSFVQQQEQKCYDDCRVNCFHGITNPKQHYRDNLEEIDQELKRLEEDALPEQTKRLNDCETPRLINNKKQKDNLIHKASDKSPSVILSPNENDDSGKTSLANEEESRRQSKFKRSQLNLKNKTRYEHTIKHQHDRSYLQTLNCRECSSNPELTSPNDSDNYHELRRFRPHPIVANKILGIQTRISELLDEILYRLCRIPQPDGDIDLKRRQQRAMEFAIRFSRNYLYELGRQVVNLQRHLQAISPNARIKPTKRGTLLHMQALEQKLCSTHQLLLNALSAYCKHIPSSILKGYPGKLKEILQIVIDIKDICSKINLKAEHFGAGDTAPPPLGNDTQKRCYAILSKLRLNSDNESPLFSHSTQSTLIGVSAPADRKRRNNQVDSRKSLPNRFSMYSVDSRYNKYQKNRRPVTVGVYLKERKPVIERLPLSIPPPTPDQIHPNFATLKAEKNLIKRSRIRSKAYQKEDEIRTMMESMPTDSETGSTGLLLRKCQSSISNGSKIIRKVGSKQWQREKNSRPTTKSSKQTSILVSDNNKSKKGVTITDEHLSSLIPVIADIMTLIASRNNSEVDTSPTSVETFLEGFHEYLMSKNKENTYQPIATSPEKPQEHFNRNSIELPKQSEIKPINVSSPEEQDPLVLNHSEIIIQNESDNSQNVKNKGCKLRQLSVSEASAEELLNYRNELSNYQRTCRSSPMYTSDSPNKPWEVIAWIADKLVDELMIELCKELQMDDVIQKLFDLEFQEF</sequence>
<feature type="compositionally biased region" description="Polar residues" evidence="1">
    <location>
        <begin position="579"/>
        <end position="595"/>
    </location>
</feature>
<feature type="region of interest" description="Disordered" evidence="1">
    <location>
        <begin position="564"/>
        <end position="598"/>
    </location>
</feature>
<feature type="compositionally biased region" description="Basic and acidic residues" evidence="1">
    <location>
        <begin position="185"/>
        <end position="195"/>
    </location>
</feature>
<evidence type="ECO:0000256" key="1">
    <source>
        <dbReference type="SAM" id="MobiDB-lite"/>
    </source>
</evidence>
<keyword evidence="3" id="KW-1185">Reference proteome</keyword>